<evidence type="ECO:0000313" key="2">
    <source>
        <dbReference type="Proteomes" id="UP001454036"/>
    </source>
</evidence>
<keyword evidence="2" id="KW-1185">Reference proteome</keyword>
<gene>
    <name evidence="1" type="ORF">LIER_15108</name>
</gene>
<sequence length="98" mass="11570">MEGIIPLVLKTFKKNRTRSHYEYLSSGVASAAHHQRYNISDFYQDDDPVTIKSNEEIKVRNLQKSHQSFHYESSDSANKKELVRFRSHRRMFSCMPGY</sequence>
<accession>A0AAV3Q2K2</accession>
<protein>
    <submittedName>
        <fullName evidence="1">Uncharacterized protein</fullName>
    </submittedName>
</protein>
<name>A0AAV3Q2K2_LITER</name>
<dbReference type="Proteomes" id="UP001454036">
    <property type="component" value="Unassembled WGS sequence"/>
</dbReference>
<dbReference type="PANTHER" id="PTHR35485:SF4">
    <property type="entry name" value="EXPRESSED PROTEIN"/>
    <property type="match status" value="1"/>
</dbReference>
<comment type="caution">
    <text evidence="1">The sequence shown here is derived from an EMBL/GenBank/DDBJ whole genome shotgun (WGS) entry which is preliminary data.</text>
</comment>
<dbReference type="AlphaFoldDB" id="A0AAV3Q2K2"/>
<dbReference type="PANTHER" id="PTHR35485">
    <property type="entry name" value="OS01G0888900 PROTEIN"/>
    <property type="match status" value="1"/>
</dbReference>
<reference evidence="1 2" key="1">
    <citation type="submission" date="2024-01" db="EMBL/GenBank/DDBJ databases">
        <title>The complete chloroplast genome sequence of Lithospermum erythrorhizon: insights into the phylogenetic relationship among Boraginaceae species and the maternal lineages of purple gromwells.</title>
        <authorList>
            <person name="Okada T."/>
            <person name="Watanabe K."/>
        </authorList>
    </citation>
    <scope>NUCLEOTIDE SEQUENCE [LARGE SCALE GENOMIC DNA]</scope>
</reference>
<dbReference type="EMBL" id="BAABME010003222">
    <property type="protein sequence ID" value="GAA0157959.1"/>
    <property type="molecule type" value="Genomic_DNA"/>
</dbReference>
<organism evidence="1 2">
    <name type="scientific">Lithospermum erythrorhizon</name>
    <name type="common">Purple gromwell</name>
    <name type="synonym">Lithospermum officinale var. erythrorhizon</name>
    <dbReference type="NCBI Taxonomy" id="34254"/>
    <lineage>
        <taxon>Eukaryota</taxon>
        <taxon>Viridiplantae</taxon>
        <taxon>Streptophyta</taxon>
        <taxon>Embryophyta</taxon>
        <taxon>Tracheophyta</taxon>
        <taxon>Spermatophyta</taxon>
        <taxon>Magnoliopsida</taxon>
        <taxon>eudicotyledons</taxon>
        <taxon>Gunneridae</taxon>
        <taxon>Pentapetalae</taxon>
        <taxon>asterids</taxon>
        <taxon>lamiids</taxon>
        <taxon>Boraginales</taxon>
        <taxon>Boraginaceae</taxon>
        <taxon>Boraginoideae</taxon>
        <taxon>Lithospermeae</taxon>
        <taxon>Lithospermum</taxon>
    </lineage>
</organism>
<evidence type="ECO:0000313" key="1">
    <source>
        <dbReference type="EMBL" id="GAA0157959.1"/>
    </source>
</evidence>
<proteinExistence type="predicted"/>